<feature type="non-terminal residue" evidence="1">
    <location>
        <position position="1"/>
    </location>
</feature>
<gene>
    <name evidence="1" type="ORF">ENJ85_03870</name>
</gene>
<reference evidence="1" key="1">
    <citation type="journal article" date="2020" name="mSystems">
        <title>Genome- and Community-Level Interaction Insights into Carbon Utilization and Element Cycling Functions of Hydrothermarchaeota in Hydrothermal Sediment.</title>
        <authorList>
            <person name="Zhou Z."/>
            <person name="Liu Y."/>
            <person name="Xu W."/>
            <person name="Pan J."/>
            <person name="Luo Z.H."/>
            <person name="Li M."/>
        </authorList>
    </citation>
    <scope>NUCLEOTIDE SEQUENCE [LARGE SCALE GENOMIC DNA]</scope>
    <source>
        <strain evidence="1">HyVt-523</strain>
    </source>
</reference>
<comment type="caution">
    <text evidence="1">The sequence shown here is derived from an EMBL/GenBank/DDBJ whole genome shotgun (WGS) entry which is preliminary data.</text>
</comment>
<dbReference type="AlphaFoldDB" id="A0A7C5WRW6"/>
<organism evidence="1">
    <name type="scientific">Oceanithermus profundus</name>
    <dbReference type="NCBI Taxonomy" id="187137"/>
    <lineage>
        <taxon>Bacteria</taxon>
        <taxon>Thermotogati</taxon>
        <taxon>Deinococcota</taxon>
        <taxon>Deinococci</taxon>
        <taxon>Thermales</taxon>
        <taxon>Thermaceae</taxon>
        <taxon>Oceanithermus</taxon>
    </lineage>
</organism>
<name>A0A7C5WRW6_9DEIN</name>
<dbReference type="Proteomes" id="UP000886105">
    <property type="component" value="Unassembled WGS sequence"/>
</dbReference>
<dbReference type="EMBL" id="DRNZ01000243">
    <property type="protein sequence ID" value="HHO58292.1"/>
    <property type="molecule type" value="Genomic_DNA"/>
</dbReference>
<evidence type="ECO:0000313" key="1">
    <source>
        <dbReference type="EMBL" id="HHO58292.1"/>
    </source>
</evidence>
<accession>A0A7C5WRW6</accession>
<proteinExistence type="predicted"/>
<protein>
    <submittedName>
        <fullName evidence="1">DUF4113 domain-containing protein</fullName>
    </submittedName>
</protein>
<sequence>RRGYHLSHALDRINALYGPDTVYFAGMHGLDYAGEDRIAFGEVPHLESPQKPQPRRVFG</sequence>